<name>A0A7C9DUH0_OPUST</name>
<evidence type="ECO:0000256" key="1">
    <source>
        <dbReference type="SAM" id="MobiDB-lite"/>
    </source>
</evidence>
<organism evidence="2">
    <name type="scientific">Opuntia streptacantha</name>
    <name type="common">Prickly pear cactus</name>
    <name type="synonym">Opuntia cardona</name>
    <dbReference type="NCBI Taxonomy" id="393608"/>
    <lineage>
        <taxon>Eukaryota</taxon>
        <taxon>Viridiplantae</taxon>
        <taxon>Streptophyta</taxon>
        <taxon>Embryophyta</taxon>
        <taxon>Tracheophyta</taxon>
        <taxon>Spermatophyta</taxon>
        <taxon>Magnoliopsida</taxon>
        <taxon>eudicotyledons</taxon>
        <taxon>Gunneridae</taxon>
        <taxon>Pentapetalae</taxon>
        <taxon>Caryophyllales</taxon>
        <taxon>Cactineae</taxon>
        <taxon>Cactaceae</taxon>
        <taxon>Opuntioideae</taxon>
        <taxon>Opuntia</taxon>
    </lineage>
</organism>
<proteinExistence type="predicted"/>
<dbReference type="EMBL" id="GISG01141019">
    <property type="protein sequence ID" value="MBA4645129.1"/>
    <property type="molecule type" value="Transcribed_RNA"/>
</dbReference>
<sequence>MQASATTSLLASPTSLSPCPMTTACRSPAVALRRVFRSYEVYGPSVNLPGLIMVNGIPDSRRKSSPIFLYFRTPKRFMMLHGSSLDLVTPMEETRTNLLSVRGDRDTRFLSPSQSTLSGVLSPSHLREGKAVVPVQHITCVTPSSIDGSRSSRFLVSPFHTCQKLCNFSSSCSPNNLVAFSGSRNKRRTLIFRLSNDATTNCPTPPVPPTTRTTFEDEAEGELESRVVSESED</sequence>
<evidence type="ECO:0000313" key="2">
    <source>
        <dbReference type="EMBL" id="MBA4645129.1"/>
    </source>
</evidence>
<feature type="region of interest" description="Disordered" evidence="1">
    <location>
        <begin position="197"/>
        <end position="233"/>
    </location>
</feature>
<reference evidence="2" key="1">
    <citation type="journal article" date="2013" name="J. Plant Res.">
        <title>Effect of fungi and light on seed germination of three Opuntia species from semiarid lands of central Mexico.</title>
        <authorList>
            <person name="Delgado-Sanchez P."/>
            <person name="Jimenez-Bremont J.F."/>
            <person name="Guerrero-Gonzalez Mde L."/>
            <person name="Flores J."/>
        </authorList>
    </citation>
    <scope>NUCLEOTIDE SEQUENCE</scope>
    <source>
        <tissue evidence="2">Cladode</tissue>
    </source>
</reference>
<protein>
    <submittedName>
        <fullName evidence="2">Uncharacterized protein</fullName>
    </submittedName>
</protein>
<accession>A0A7C9DUH0</accession>
<dbReference type="AlphaFoldDB" id="A0A7C9DUH0"/>
<feature type="compositionally biased region" description="Basic and acidic residues" evidence="1">
    <location>
        <begin position="223"/>
        <end position="233"/>
    </location>
</feature>
<reference evidence="2" key="2">
    <citation type="submission" date="2020-07" db="EMBL/GenBank/DDBJ databases">
        <authorList>
            <person name="Vera ALvarez R."/>
            <person name="Arias-Moreno D.M."/>
            <person name="Jimenez-Jacinto V."/>
            <person name="Jimenez-Bremont J.F."/>
            <person name="Swaminathan K."/>
            <person name="Moose S.P."/>
            <person name="Guerrero-Gonzalez M.L."/>
            <person name="Marino-Ramirez L."/>
            <person name="Landsman D."/>
            <person name="Rodriguez-Kessler M."/>
            <person name="Delgado-Sanchez P."/>
        </authorList>
    </citation>
    <scope>NUCLEOTIDE SEQUENCE</scope>
    <source>
        <tissue evidence="2">Cladode</tissue>
    </source>
</reference>